<name>A0A1Y2B242_9FUNG</name>
<feature type="transmembrane region" description="Helical" evidence="1">
    <location>
        <begin position="14"/>
        <end position="39"/>
    </location>
</feature>
<evidence type="ECO:0000256" key="1">
    <source>
        <dbReference type="SAM" id="Phobius"/>
    </source>
</evidence>
<keyword evidence="1" id="KW-0472">Membrane</keyword>
<reference evidence="2 3" key="1">
    <citation type="submission" date="2016-07" db="EMBL/GenBank/DDBJ databases">
        <title>Pervasive Adenine N6-methylation of Active Genes in Fungi.</title>
        <authorList>
            <consortium name="DOE Joint Genome Institute"/>
            <person name="Mondo S.J."/>
            <person name="Dannebaum R.O."/>
            <person name="Kuo R.C."/>
            <person name="Labutti K."/>
            <person name="Haridas S."/>
            <person name="Kuo A."/>
            <person name="Salamov A."/>
            <person name="Ahrendt S.R."/>
            <person name="Lipzen A."/>
            <person name="Sullivan W."/>
            <person name="Andreopoulos W.B."/>
            <person name="Clum A."/>
            <person name="Lindquist E."/>
            <person name="Daum C."/>
            <person name="Ramamoorthy G.K."/>
            <person name="Gryganskyi A."/>
            <person name="Culley D."/>
            <person name="Magnuson J.K."/>
            <person name="James T.Y."/>
            <person name="O'Malley M.A."/>
            <person name="Stajich J.E."/>
            <person name="Spatafora J.W."/>
            <person name="Visel A."/>
            <person name="Grigoriev I.V."/>
        </authorList>
    </citation>
    <scope>NUCLEOTIDE SEQUENCE [LARGE SCALE GENOMIC DNA]</scope>
    <source>
        <strain evidence="2 3">JEL800</strain>
    </source>
</reference>
<comment type="caution">
    <text evidence="2">The sequence shown here is derived from an EMBL/GenBank/DDBJ whole genome shotgun (WGS) entry which is preliminary data.</text>
</comment>
<proteinExistence type="predicted"/>
<keyword evidence="1" id="KW-0812">Transmembrane</keyword>
<dbReference type="EMBL" id="MCGO01000091">
    <property type="protein sequence ID" value="ORY28908.1"/>
    <property type="molecule type" value="Genomic_DNA"/>
</dbReference>
<sequence>MQAKVGLMTVWSQFILLLQGAVNIGFSYILLLLSSFSIFSRSLNSIQIPHFADKFDAVDSHR</sequence>
<organism evidence="2 3">
    <name type="scientific">Rhizoclosmatium globosum</name>
    <dbReference type="NCBI Taxonomy" id="329046"/>
    <lineage>
        <taxon>Eukaryota</taxon>
        <taxon>Fungi</taxon>
        <taxon>Fungi incertae sedis</taxon>
        <taxon>Chytridiomycota</taxon>
        <taxon>Chytridiomycota incertae sedis</taxon>
        <taxon>Chytridiomycetes</taxon>
        <taxon>Chytridiales</taxon>
        <taxon>Chytriomycetaceae</taxon>
        <taxon>Rhizoclosmatium</taxon>
    </lineage>
</organism>
<evidence type="ECO:0000313" key="3">
    <source>
        <dbReference type="Proteomes" id="UP000193642"/>
    </source>
</evidence>
<gene>
    <name evidence="2" type="ORF">BCR33DRAFT_589803</name>
</gene>
<dbReference type="Proteomes" id="UP000193642">
    <property type="component" value="Unassembled WGS sequence"/>
</dbReference>
<keyword evidence="3" id="KW-1185">Reference proteome</keyword>
<protein>
    <submittedName>
        <fullName evidence="2">Uncharacterized protein</fullName>
    </submittedName>
</protein>
<accession>A0A1Y2B242</accession>
<evidence type="ECO:0000313" key="2">
    <source>
        <dbReference type="EMBL" id="ORY28908.1"/>
    </source>
</evidence>
<keyword evidence="1" id="KW-1133">Transmembrane helix</keyword>
<dbReference type="AlphaFoldDB" id="A0A1Y2B242"/>